<proteinExistence type="inferred from homology"/>
<dbReference type="HAMAP" id="MF_01940">
    <property type="entry name" value="RNA_CPDase"/>
    <property type="match status" value="1"/>
</dbReference>
<evidence type="ECO:0000313" key="4">
    <source>
        <dbReference type="EMBL" id="QPG56665.1"/>
    </source>
</evidence>
<accession>A0ABX6V4E9</accession>
<name>A0ABX6V4E9_9GAMM</name>
<feature type="short sequence motif" description="HXTX 1" evidence="2">
    <location>
        <begin position="43"/>
        <end position="46"/>
    </location>
</feature>
<evidence type="ECO:0000259" key="3">
    <source>
        <dbReference type="Pfam" id="PF02834"/>
    </source>
</evidence>
<dbReference type="PANTHER" id="PTHR35561">
    <property type="entry name" value="RNA 2',3'-CYCLIC PHOSPHODIESTERASE"/>
    <property type="match status" value="1"/>
</dbReference>
<feature type="domain" description="Phosphoesterase HXTX" evidence="3">
    <location>
        <begin position="12"/>
        <end position="91"/>
    </location>
</feature>
<sequence length="192" mass="21972">MQRLFLGISTHQEQSKQLVFIQNKLKRVEPIGVGKPVKSSNFHMTLAFLGQVNEESFTFLINALDNIHNTSGWPKFQVKLNSLILWRKPQVLCLAASAEMKCDPQLLLTVEHCQQISYSLASLSFPGKRAVTKPDFTPHITLFRKAKKDPQQAFQKIESPSIFLRPDQLHLYQSINGVDGVEYHILRSWPMQ</sequence>
<comment type="function">
    <text evidence="2">Hydrolyzes RNA 2',3'-cyclic phosphodiester to an RNA 2'-phosphomonoester.</text>
</comment>
<dbReference type="NCBIfam" id="TIGR02258">
    <property type="entry name" value="2_5_ligase"/>
    <property type="match status" value="1"/>
</dbReference>
<dbReference type="SUPFAM" id="SSF55144">
    <property type="entry name" value="LigT-like"/>
    <property type="match status" value="1"/>
</dbReference>
<dbReference type="EC" id="3.1.4.58" evidence="2"/>
<dbReference type="PANTHER" id="PTHR35561:SF1">
    <property type="entry name" value="RNA 2',3'-CYCLIC PHOSPHODIESTERASE"/>
    <property type="match status" value="1"/>
</dbReference>
<dbReference type="Pfam" id="PF02834">
    <property type="entry name" value="LigT_PEase"/>
    <property type="match status" value="1"/>
</dbReference>
<keyword evidence="1 2" id="KW-0378">Hydrolase</keyword>
<dbReference type="Gene3D" id="3.90.1140.10">
    <property type="entry name" value="Cyclic phosphodiesterase"/>
    <property type="match status" value="1"/>
</dbReference>
<feature type="short sequence motif" description="HXTX 2" evidence="2">
    <location>
        <begin position="139"/>
        <end position="142"/>
    </location>
</feature>
<dbReference type="InterPro" id="IPR014051">
    <property type="entry name" value="Phosphoesterase_HXTX"/>
</dbReference>
<reference evidence="4" key="1">
    <citation type="submission" date="2021-07" db="EMBL/GenBank/DDBJ databases">
        <title>Shewanella sp. YLB-07 whole genome sequence.</title>
        <authorList>
            <person name="Yu L."/>
        </authorList>
    </citation>
    <scope>NUCLEOTIDE SEQUENCE</scope>
    <source>
        <strain evidence="4">YLB-08</strain>
    </source>
</reference>
<dbReference type="InterPro" id="IPR009097">
    <property type="entry name" value="Cyclic_Pdiesterase"/>
</dbReference>
<keyword evidence="5" id="KW-1185">Reference proteome</keyword>
<comment type="similarity">
    <text evidence="2">Belongs to the 2H phosphoesterase superfamily. ThpR family.</text>
</comment>
<feature type="active site" description="Proton acceptor" evidence="2">
    <location>
        <position position="139"/>
    </location>
</feature>
<dbReference type="RefSeq" id="WP_142872043.1">
    <property type="nucleotide sequence ID" value="NZ_CP045503.2"/>
</dbReference>
<evidence type="ECO:0000313" key="5">
    <source>
        <dbReference type="Proteomes" id="UP000316416"/>
    </source>
</evidence>
<evidence type="ECO:0000256" key="2">
    <source>
        <dbReference type="HAMAP-Rule" id="MF_01940"/>
    </source>
</evidence>
<protein>
    <recommendedName>
        <fullName evidence="2">RNA 2',3'-cyclic phosphodiesterase</fullName>
        <shortName evidence="2">RNA 2',3'-CPDase</shortName>
        <ecNumber evidence="2">3.1.4.58</ecNumber>
    </recommendedName>
</protein>
<gene>
    <name evidence="4" type="primary">thpR</name>
    <name evidence="4" type="ORF">FM038_003920</name>
</gene>
<dbReference type="InterPro" id="IPR004175">
    <property type="entry name" value="RNA_CPDase"/>
</dbReference>
<comment type="catalytic activity">
    <reaction evidence="2">
        <text>a 3'-end 2',3'-cyclophospho-ribonucleotide-RNA + H2O = a 3'-end 2'-phospho-ribonucleotide-RNA + H(+)</text>
        <dbReference type="Rhea" id="RHEA:11828"/>
        <dbReference type="Rhea" id="RHEA-COMP:10464"/>
        <dbReference type="Rhea" id="RHEA-COMP:17353"/>
        <dbReference type="ChEBI" id="CHEBI:15377"/>
        <dbReference type="ChEBI" id="CHEBI:15378"/>
        <dbReference type="ChEBI" id="CHEBI:83064"/>
        <dbReference type="ChEBI" id="CHEBI:173113"/>
        <dbReference type="EC" id="3.1.4.58"/>
    </reaction>
</comment>
<evidence type="ECO:0000256" key="1">
    <source>
        <dbReference type="ARBA" id="ARBA00022801"/>
    </source>
</evidence>
<organism evidence="4 5">
    <name type="scientific">Shewanella eurypsychrophilus</name>
    <dbReference type="NCBI Taxonomy" id="2593656"/>
    <lineage>
        <taxon>Bacteria</taxon>
        <taxon>Pseudomonadati</taxon>
        <taxon>Pseudomonadota</taxon>
        <taxon>Gammaproteobacteria</taxon>
        <taxon>Alteromonadales</taxon>
        <taxon>Shewanellaceae</taxon>
        <taxon>Shewanella</taxon>
    </lineage>
</organism>
<feature type="active site" description="Proton donor" evidence="2">
    <location>
        <position position="43"/>
    </location>
</feature>
<dbReference type="EMBL" id="CP045503">
    <property type="protein sequence ID" value="QPG56665.1"/>
    <property type="molecule type" value="Genomic_DNA"/>
</dbReference>
<dbReference type="Proteomes" id="UP000316416">
    <property type="component" value="Chromosome"/>
</dbReference>